<evidence type="ECO:0000256" key="1">
    <source>
        <dbReference type="SAM" id="MobiDB-lite"/>
    </source>
</evidence>
<evidence type="ECO:0000313" key="3">
    <source>
        <dbReference type="Proteomes" id="UP000735302"/>
    </source>
</evidence>
<keyword evidence="3" id="KW-1185">Reference proteome</keyword>
<feature type="compositionally biased region" description="Gly residues" evidence="1">
    <location>
        <begin position="139"/>
        <end position="149"/>
    </location>
</feature>
<dbReference type="Proteomes" id="UP000735302">
    <property type="component" value="Unassembled WGS sequence"/>
</dbReference>
<accession>A0AAV3ZPS4</accession>
<sequence>MQAEAKYCLDFPFAKSALTVSETSQRKFGERVFRYFDITSSLTSFVAEISTNVSLLNGRNLQDVAFYNTAYIVRLTYSSLGALSGADISDYAPPLKPILNQAYKAVVLSFPVANDLRLSINAIFIVVADDYDDDDDGDGGGGGGSGGNRGGDDDDDDHDHDHDDDDDDGKDDNDDGDDDDDNDDGDDDDDNNGDIKGFCLETIEEIDTKLEKYS</sequence>
<comment type="caution">
    <text evidence="2">The sequence shown here is derived from an EMBL/GenBank/DDBJ whole genome shotgun (WGS) entry which is preliminary data.</text>
</comment>
<feature type="compositionally biased region" description="Acidic residues" evidence="1">
    <location>
        <begin position="152"/>
        <end position="192"/>
    </location>
</feature>
<organism evidence="2 3">
    <name type="scientific">Plakobranchus ocellatus</name>
    <dbReference type="NCBI Taxonomy" id="259542"/>
    <lineage>
        <taxon>Eukaryota</taxon>
        <taxon>Metazoa</taxon>
        <taxon>Spiralia</taxon>
        <taxon>Lophotrochozoa</taxon>
        <taxon>Mollusca</taxon>
        <taxon>Gastropoda</taxon>
        <taxon>Heterobranchia</taxon>
        <taxon>Euthyneura</taxon>
        <taxon>Panpulmonata</taxon>
        <taxon>Sacoglossa</taxon>
        <taxon>Placobranchoidea</taxon>
        <taxon>Plakobranchidae</taxon>
        <taxon>Plakobranchus</taxon>
    </lineage>
</organism>
<dbReference type="AlphaFoldDB" id="A0AAV3ZPS4"/>
<evidence type="ECO:0008006" key="4">
    <source>
        <dbReference type="Google" id="ProtNLM"/>
    </source>
</evidence>
<proteinExistence type="predicted"/>
<reference evidence="2 3" key="1">
    <citation type="journal article" date="2021" name="Elife">
        <title>Chloroplast acquisition without the gene transfer in kleptoplastic sea slugs, Plakobranchus ocellatus.</title>
        <authorList>
            <person name="Maeda T."/>
            <person name="Takahashi S."/>
            <person name="Yoshida T."/>
            <person name="Shimamura S."/>
            <person name="Takaki Y."/>
            <person name="Nagai Y."/>
            <person name="Toyoda A."/>
            <person name="Suzuki Y."/>
            <person name="Arimoto A."/>
            <person name="Ishii H."/>
            <person name="Satoh N."/>
            <person name="Nishiyama T."/>
            <person name="Hasebe M."/>
            <person name="Maruyama T."/>
            <person name="Minagawa J."/>
            <person name="Obokata J."/>
            <person name="Shigenobu S."/>
        </authorList>
    </citation>
    <scope>NUCLEOTIDE SEQUENCE [LARGE SCALE GENOMIC DNA]</scope>
</reference>
<protein>
    <recommendedName>
        <fullName evidence="4">SEA domain-containing protein</fullName>
    </recommendedName>
</protein>
<evidence type="ECO:0000313" key="2">
    <source>
        <dbReference type="EMBL" id="GFN96671.1"/>
    </source>
</evidence>
<dbReference type="EMBL" id="BLXT01002699">
    <property type="protein sequence ID" value="GFN96671.1"/>
    <property type="molecule type" value="Genomic_DNA"/>
</dbReference>
<feature type="region of interest" description="Disordered" evidence="1">
    <location>
        <begin position="135"/>
        <end position="198"/>
    </location>
</feature>
<name>A0AAV3ZPS4_9GAST</name>
<gene>
    <name evidence="2" type="ORF">PoB_002317700</name>
</gene>